<feature type="compositionally biased region" description="Polar residues" evidence="1">
    <location>
        <begin position="1"/>
        <end position="17"/>
    </location>
</feature>
<sequence>MRSHSPVTSEGADSQQSRGEEPPYLKKVPHPDKTASETTSALIMYDDAPVWFTSHRTFSESYQPGETLFLAWYAWYGGDNIKFHLGACNPTRGQETPGTTAKLQRKYDASITFAQRNFLLPMGGSVKENLSLEDALRQTLSDFEKPAALKVDIMKKLLVGIGHTCHVMRIHSHNTNKAVFYVFVNICVDSAFCHFKPGYLTNDVRKFNEMQWASLGRAAPMHSRPLR</sequence>
<comment type="caution">
    <text evidence="2">The sequence shown here is derived from an EMBL/GenBank/DDBJ whole genome shotgun (WGS) entry which is preliminary data.</text>
</comment>
<organism evidence="2 3">
    <name type="scientific">Cymbomonas tetramitiformis</name>
    <dbReference type="NCBI Taxonomy" id="36881"/>
    <lineage>
        <taxon>Eukaryota</taxon>
        <taxon>Viridiplantae</taxon>
        <taxon>Chlorophyta</taxon>
        <taxon>Pyramimonadophyceae</taxon>
        <taxon>Pyramimonadales</taxon>
        <taxon>Pyramimonadaceae</taxon>
        <taxon>Cymbomonas</taxon>
    </lineage>
</organism>
<protein>
    <submittedName>
        <fullName evidence="2">Uncharacterized protein</fullName>
    </submittedName>
</protein>
<accession>A0AAE0F4H1</accession>
<evidence type="ECO:0000313" key="3">
    <source>
        <dbReference type="Proteomes" id="UP001190700"/>
    </source>
</evidence>
<feature type="compositionally biased region" description="Basic and acidic residues" evidence="1">
    <location>
        <begin position="18"/>
        <end position="33"/>
    </location>
</feature>
<proteinExistence type="predicted"/>
<dbReference type="AlphaFoldDB" id="A0AAE0F4H1"/>
<evidence type="ECO:0000313" key="2">
    <source>
        <dbReference type="EMBL" id="KAK3250015.1"/>
    </source>
</evidence>
<dbReference type="EMBL" id="LGRX02026958">
    <property type="protein sequence ID" value="KAK3250015.1"/>
    <property type="molecule type" value="Genomic_DNA"/>
</dbReference>
<evidence type="ECO:0000256" key="1">
    <source>
        <dbReference type="SAM" id="MobiDB-lite"/>
    </source>
</evidence>
<dbReference type="Proteomes" id="UP001190700">
    <property type="component" value="Unassembled WGS sequence"/>
</dbReference>
<feature type="region of interest" description="Disordered" evidence="1">
    <location>
        <begin position="1"/>
        <end position="33"/>
    </location>
</feature>
<reference evidence="2 3" key="1">
    <citation type="journal article" date="2015" name="Genome Biol. Evol.">
        <title>Comparative Genomics of a Bacterivorous Green Alga Reveals Evolutionary Causalities and Consequences of Phago-Mixotrophic Mode of Nutrition.</title>
        <authorList>
            <person name="Burns J.A."/>
            <person name="Paasch A."/>
            <person name="Narechania A."/>
            <person name="Kim E."/>
        </authorList>
    </citation>
    <scope>NUCLEOTIDE SEQUENCE [LARGE SCALE GENOMIC DNA]</scope>
    <source>
        <strain evidence="2 3">PLY_AMNH</strain>
    </source>
</reference>
<gene>
    <name evidence="2" type="ORF">CYMTET_40582</name>
</gene>
<name>A0AAE0F4H1_9CHLO</name>
<keyword evidence="3" id="KW-1185">Reference proteome</keyword>